<comment type="caution">
    <text evidence="2">The sequence shown here is derived from an EMBL/GenBank/DDBJ whole genome shotgun (WGS) entry which is preliminary data.</text>
</comment>
<evidence type="ECO:0000313" key="2">
    <source>
        <dbReference type="EMBL" id="KAJ4429668.1"/>
    </source>
</evidence>
<reference evidence="2 3" key="1">
    <citation type="journal article" date="2022" name="Allergy">
        <title>Genome assembly and annotation of Periplaneta americana reveal a comprehensive cockroach allergen profile.</title>
        <authorList>
            <person name="Wang L."/>
            <person name="Xiong Q."/>
            <person name="Saelim N."/>
            <person name="Wang L."/>
            <person name="Nong W."/>
            <person name="Wan A.T."/>
            <person name="Shi M."/>
            <person name="Liu X."/>
            <person name="Cao Q."/>
            <person name="Hui J.H.L."/>
            <person name="Sookrung N."/>
            <person name="Leung T.F."/>
            <person name="Tungtrongchitr A."/>
            <person name="Tsui S.K.W."/>
        </authorList>
    </citation>
    <scope>NUCLEOTIDE SEQUENCE [LARGE SCALE GENOMIC DNA]</scope>
    <source>
        <strain evidence="2">PWHHKU_190912</strain>
    </source>
</reference>
<evidence type="ECO:0000256" key="1">
    <source>
        <dbReference type="SAM" id="MobiDB-lite"/>
    </source>
</evidence>
<dbReference type="EMBL" id="JAJSOF020000033">
    <property type="protein sequence ID" value="KAJ4429668.1"/>
    <property type="molecule type" value="Genomic_DNA"/>
</dbReference>
<name>A0ABQ8S6V3_PERAM</name>
<protein>
    <submittedName>
        <fullName evidence="2">Uncharacterized protein</fullName>
    </submittedName>
</protein>
<proteinExistence type="predicted"/>
<accession>A0ABQ8S6V3</accession>
<dbReference type="Proteomes" id="UP001148838">
    <property type="component" value="Unassembled WGS sequence"/>
</dbReference>
<sequence length="221" mass="25108">MAGLCESGNEPLGSLKANDIVTATSRLEHASRKSRAGVDTEHWGGGARHGEERRNGGILGRGREGKKPMAVQVLTCYGTKIVLQWLKEGKLVINKISQLGPMDPSTNSRLKSKSMVLQPFEGPRPTSQLLVSCPHAKAEVDDHPTRMKAYFHISGYVNKQKYWYWYDINPREIYKVPLDSVGHDFILWDYRILYFFKDDNRNAVTVNSEYYVEMLQTFVTP</sequence>
<evidence type="ECO:0000313" key="3">
    <source>
        <dbReference type="Proteomes" id="UP001148838"/>
    </source>
</evidence>
<feature type="region of interest" description="Disordered" evidence="1">
    <location>
        <begin position="27"/>
        <end position="63"/>
    </location>
</feature>
<gene>
    <name evidence="2" type="ORF">ANN_21869</name>
</gene>
<organism evidence="2 3">
    <name type="scientific">Periplaneta americana</name>
    <name type="common">American cockroach</name>
    <name type="synonym">Blatta americana</name>
    <dbReference type="NCBI Taxonomy" id="6978"/>
    <lineage>
        <taxon>Eukaryota</taxon>
        <taxon>Metazoa</taxon>
        <taxon>Ecdysozoa</taxon>
        <taxon>Arthropoda</taxon>
        <taxon>Hexapoda</taxon>
        <taxon>Insecta</taxon>
        <taxon>Pterygota</taxon>
        <taxon>Neoptera</taxon>
        <taxon>Polyneoptera</taxon>
        <taxon>Dictyoptera</taxon>
        <taxon>Blattodea</taxon>
        <taxon>Blattoidea</taxon>
        <taxon>Blattidae</taxon>
        <taxon>Blattinae</taxon>
        <taxon>Periplaneta</taxon>
    </lineage>
</organism>
<keyword evidence="3" id="KW-1185">Reference proteome</keyword>